<keyword evidence="2" id="KW-1185">Reference proteome</keyword>
<reference evidence="1" key="1">
    <citation type="journal article" date="2021" name="New Phytol.">
        <title>Evolutionary innovations through gain and loss of genes in the ectomycorrhizal Boletales.</title>
        <authorList>
            <person name="Wu G."/>
            <person name="Miyauchi S."/>
            <person name="Morin E."/>
            <person name="Kuo A."/>
            <person name="Drula E."/>
            <person name="Varga T."/>
            <person name="Kohler A."/>
            <person name="Feng B."/>
            <person name="Cao Y."/>
            <person name="Lipzen A."/>
            <person name="Daum C."/>
            <person name="Hundley H."/>
            <person name="Pangilinan J."/>
            <person name="Johnson J."/>
            <person name="Barry K."/>
            <person name="LaButti K."/>
            <person name="Ng V."/>
            <person name="Ahrendt S."/>
            <person name="Min B."/>
            <person name="Choi I.G."/>
            <person name="Park H."/>
            <person name="Plett J.M."/>
            <person name="Magnuson J."/>
            <person name="Spatafora J.W."/>
            <person name="Nagy L.G."/>
            <person name="Henrissat B."/>
            <person name="Grigoriev I.V."/>
            <person name="Yang Z.L."/>
            <person name="Xu J."/>
            <person name="Martin F.M."/>
        </authorList>
    </citation>
    <scope>NUCLEOTIDE SEQUENCE</scope>
    <source>
        <strain evidence="1">ATCC 28755</strain>
    </source>
</reference>
<protein>
    <submittedName>
        <fullName evidence="1">Uncharacterized protein</fullName>
    </submittedName>
</protein>
<evidence type="ECO:0000313" key="2">
    <source>
        <dbReference type="Proteomes" id="UP000790377"/>
    </source>
</evidence>
<accession>A0ACB8AAE6</accession>
<comment type="caution">
    <text evidence="1">The sequence shown here is derived from an EMBL/GenBank/DDBJ whole genome shotgun (WGS) entry which is preliminary data.</text>
</comment>
<gene>
    <name evidence="1" type="ORF">BJ138DRAFT_1102519</name>
</gene>
<evidence type="ECO:0000313" key="1">
    <source>
        <dbReference type="EMBL" id="KAH7909643.1"/>
    </source>
</evidence>
<sequence>MAVSLEYGGQARYGTGMGWLAFVWARCYSCVAFGGFVGRELVFKFAPRATQRSFGSWLVNPRKFTAKKASKTGIAQNKHCKYTVAFTARLSCSPINLPLQRQTVHAVAFKMVAGGLVTVGVVMYKAYAALAGAARASSAPTFGVATLAAALAAAGGPAGIAAAATVAVGYFVLSKDAVNDLLLTNDSKFRIIFNGDHIQNGERAFKVDGIPARVDLADGTVAAYPCGAYVYRKYRMGFLGAFGPRGSLFGIRFYAHRGDLADGFSVGMDCPNTAAGGRNSILCIADTAMVASGGASARGDEGNEATTTHGKITGRRADAWGDVNYGFAVFESTA</sequence>
<name>A0ACB8AAE6_9AGAM</name>
<organism evidence="1 2">
    <name type="scientific">Hygrophoropsis aurantiaca</name>
    <dbReference type="NCBI Taxonomy" id="72124"/>
    <lineage>
        <taxon>Eukaryota</taxon>
        <taxon>Fungi</taxon>
        <taxon>Dikarya</taxon>
        <taxon>Basidiomycota</taxon>
        <taxon>Agaricomycotina</taxon>
        <taxon>Agaricomycetes</taxon>
        <taxon>Agaricomycetidae</taxon>
        <taxon>Boletales</taxon>
        <taxon>Coniophorineae</taxon>
        <taxon>Hygrophoropsidaceae</taxon>
        <taxon>Hygrophoropsis</taxon>
    </lineage>
</organism>
<dbReference type="EMBL" id="MU267749">
    <property type="protein sequence ID" value="KAH7909643.1"/>
    <property type="molecule type" value="Genomic_DNA"/>
</dbReference>
<proteinExistence type="predicted"/>
<dbReference type="Proteomes" id="UP000790377">
    <property type="component" value="Unassembled WGS sequence"/>
</dbReference>